<sequence length="417" mass="45859">MIDVKRLREEPEYRRGIERKRVRPGLIDELLAAEEIRRSLLSEVEELRAEQNAASKEIGRAAPDERADRIAAAAVLKERLTTREPHLAEAEASVRELALQIPNPASPEVPDGGEDDGVVLRTVGGTPAPPPLDHAALGESLGFVDSDRGAEASGSRFAYLMGEAVLLELALVQWVMSQLAADGFTPVIPPVLVREQTMEEAGFFPTDRSQVYALPEDELFLVGTSEVPLSALHRGDLFDADALPLRYGGYSTCFRREAGTYGKDTRGIFRVHQFDKVEMFVWAHPDRSNEEHERILAIEEKIVGGLGLPYRVVDIAAGDLGAPAARKFDIEVWLPSEGRYRELTSCSNYLDYSARRLGARVKDDAGNRLVHTLNGTACAVGRTLLFLFEHFQESDGGLAIPDVLVPYTGFSKVGPRS</sequence>
<dbReference type="GO" id="GO:0006434">
    <property type="term" value="P:seryl-tRNA aminoacylation"/>
    <property type="evidence" value="ECO:0007669"/>
    <property type="project" value="InterPro"/>
</dbReference>
<keyword evidence="3" id="KW-0547">Nucleotide-binding</keyword>
<dbReference type="InterPro" id="IPR002314">
    <property type="entry name" value="aa-tRNA-synt_IIb"/>
</dbReference>
<proteinExistence type="inferred from homology"/>
<evidence type="ECO:0000256" key="2">
    <source>
        <dbReference type="ARBA" id="ARBA00022598"/>
    </source>
</evidence>
<gene>
    <name evidence="10" type="ORF">UFOPK2925_00303</name>
</gene>
<dbReference type="InterPro" id="IPR002317">
    <property type="entry name" value="Ser-tRNA-ligase_type_1"/>
</dbReference>
<dbReference type="Gene3D" id="1.10.287.40">
    <property type="entry name" value="Serine-tRNA synthetase, tRNA binding domain"/>
    <property type="match status" value="1"/>
</dbReference>
<evidence type="ECO:0000256" key="6">
    <source>
        <dbReference type="ARBA" id="ARBA00023146"/>
    </source>
</evidence>
<dbReference type="Pfam" id="PF00587">
    <property type="entry name" value="tRNA-synt_2b"/>
    <property type="match status" value="1"/>
</dbReference>
<dbReference type="NCBIfam" id="TIGR00414">
    <property type="entry name" value="serS"/>
    <property type="match status" value="1"/>
</dbReference>
<feature type="domain" description="Aminoacyl-transfer RNA synthetases class-II family profile" evidence="9">
    <location>
        <begin position="133"/>
        <end position="401"/>
    </location>
</feature>
<keyword evidence="2" id="KW-0436">Ligase</keyword>
<dbReference type="GO" id="GO:0004828">
    <property type="term" value="F:serine-tRNA ligase activity"/>
    <property type="evidence" value="ECO:0007669"/>
    <property type="project" value="UniProtKB-EC"/>
</dbReference>
<dbReference type="PIRSF" id="PIRSF001529">
    <property type="entry name" value="Ser-tRNA-synth_IIa"/>
    <property type="match status" value="1"/>
</dbReference>
<dbReference type="SUPFAM" id="SSF46589">
    <property type="entry name" value="tRNA-binding arm"/>
    <property type="match status" value="1"/>
</dbReference>
<keyword evidence="5" id="KW-0648">Protein biosynthesis</keyword>
<keyword evidence="8" id="KW-0175">Coiled coil</keyword>
<dbReference type="CDD" id="cd00770">
    <property type="entry name" value="SerRS_core"/>
    <property type="match status" value="1"/>
</dbReference>
<dbReference type="InterPro" id="IPR033729">
    <property type="entry name" value="SerRS_core"/>
</dbReference>
<dbReference type="Pfam" id="PF02403">
    <property type="entry name" value="Seryl_tRNA_N"/>
    <property type="match status" value="1"/>
</dbReference>
<dbReference type="HAMAP" id="MF_00176">
    <property type="entry name" value="Ser_tRNA_synth_type1"/>
    <property type="match status" value="1"/>
</dbReference>
<dbReference type="EMBL" id="CAEZZU010000025">
    <property type="protein sequence ID" value="CAB4771638.1"/>
    <property type="molecule type" value="Genomic_DNA"/>
</dbReference>
<feature type="coiled-coil region" evidence="8">
    <location>
        <begin position="30"/>
        <end position="57"/>
    </location>
</feature>
<dbReference type="PRINTS" id="PR00981">
    <property type="entry name" value="TRNASYNTHSER"/>
</dbReference>
<dbReference type="EC" id="6.1.1.11" evidence="1"/>
<dbReference type="PROSITE" id="PS50862">
    <property type="entry name" value="AA_TRNA_LIGASE_II"/>
    <property type="match status" value="1"/>
</dbReference>
<protein>
    <recommendedName>
        <fullName evidence="1">serine--tRNA ligase</fullName>
        <ecNumber evidence="1">6.1.1.11</ecNumber>
    </recommendedName>
    <alternativeName>
        <fullName evidence="7">Seryl-tRNA synthetase</fullName>
    </alternativeName>
</protein>
<dbReference type="GO" id="GO:0005524">
    <property type="term" value="F:ATP binding"/>
    <property type="evidence" value="ECO:0007669"/>
    <property type="project" value="UniProtKB-KW"/>
</dbReference>
<dbReference type="PANTHER" id="PTHR11778">
    <property type="entry name" value="SERYL-TRNA SYNTHETASE"/>
    <property type="match status" value="1"/>
</dbReference>
<evidence type="ECO:0000256" key="8">
    <source>
        <dbReference type="SAM" id="Coils"/>
    </source>
</evidence>
<keyword evidence="4" id="KW-0067">ATP-binding</keyword>
<dbReference type="AlphaFoldDB" id="A0A6J6VLI7"/>
<evidence type="ECO:0000259" key="9">
    <source>
        <dbReference type="PROSITE" id="PS50862"/>
    </source>
</evidence>
<evidence type="ECO:0000256" key="4">
    <source>
        <dbReference type="ARBA" id="ARBA00022840"/>
    </source>
</evidence>
<dbReference type="InterPro" id="IPR045864">
    <property type="entry name" value="aa-tRNA-synth_II/BPL/LPL"/>
</dbReference>
<evidence type="ECO:0000256" key="1">
    <source>
        <dbReference type="ARBA" id="ARBA00012840"/>
    </source>
</evidence>
<keyword evidence="6" id="KW-0030">Aminoacyl-tRNA synthetase</keyword>
<dbReference type="InterPro" id="IPR010978">
    <property type="entry name" value="tRNA-bd_arm"/>
</dbReference>
<evidence type="ECO:0000256" key="3">
    <source>
        <dbReference type="ARBA" id="ARBA00022741"/>
    </source>
</evidence>
<dbReference type="InterPro" id="IPR006195">
    <property type="entry name" value="aa-tRNA-synth_II"/>
</dbReference>
<evidence type="ECO:0000256" key="5">
    <source>
        <dbReference type="ARBA" id="ARBA00022917"/>
    </source>
</evidence>
<dbReference type="Gene3D" id="3.30.930.10">
    <property type="entry name" value="Bira Bifunctional Protein, Domain 2"/>
    <property type="match status" value="1"/>
</dbReference>
<accession>A0A6J6VLI7</accession>
<evidence type="ECO:0000256" key="7">
    <source>
        <dbReference type="ARBA" id="ARBA00031113"/>
    </source>
</evidence>
<dbReference type="InterPro" id="IPR042103">
    <property type="entry name" value="SerRS_1_N_sf"/>
</dbReference>
<dbReference type="SUPFAM" id="SSF55681">
    <property type="entry name" value="Class II aaRS and biotin synthetases"/>
    <property type="match status" value="1"/>
</dbReference>
<evidence type="ECO:0000313" key="10">
    <source>
        <dbReference type="EMBL" id="CAB4771638.1"/>
    </source>
</evidence>
<organism evidence="10">
    <name type="scientific">freshwater metagenome</name>
    <dbReference type="NCBI Taxonomy" id="449393"/>
    <lineage>
        <taxon>unclassified sequences</taxon>
        <taxon>metagenomes</taxon>
        <taxon>ecological metagenomes</taxon>
    </lineage>
</organism>
<reference evidence="10" key="1">
    <citation type="submission" date="2020-05" db="EMBL/GenBank/DDBJ databases">
        <authorList>
            <person name="Chiriac C."/>
            <person name="Salcher M."/>
            <person name="Ghai R."/>
            <person name="Kavagutti S V."/>
        </authorList>
    </citation>
    <scope>NUCLEOTIDE SEQUENCE</scope>
</reference>
<dbReference type="InterPro" id="IPR015866">
    <property type="entry name" value="Ser-tRNA-synth_1_N"/>
</dbReference>
<name>A0A6J6VLI7_9ZZZZ</name>